<dbReference type="EMBL" id="NTHN02000100">
    <property type="protein sequence ID" value="MCT4373556.1"/>
    <property type="molecule type" value="Genomic_DNA"/>
</dbReference>
<protein>
    <submittedName>
        <fullName evidence="2">Gamma-glutamyl-gamma-aminobutyrate hydrolase</fullName>
    </submittedName>
    <submittedName>
        <fullName evidence="1">Type 1 glutamine amidotransferase</fullName>
    </submittedName>
</protein>
<name>A0A2A3JYH2_9RHOB</name>
<keyword evidence="1" id="KW-0315">Glutamine amidotransferase</keyword>
<dbReference type="CDD" id="cd01745">
    <property type="entry name" value="GATase1_2"/>
    <property type="match status" value="1"/>
</dbReference>
<accession>A0A2A3JYH2</accession>
<reference evidence="1" key="3">
    <citation type="submission" date="2024-05" db="EMBL/GenBank/DDBJ databases">
        <title>Yangia mangrovi SAOS 153D genome.</title>
        <authorList>
            <person name="Verma A."/>
            <person name="Pal Y."/>
            <person name="Sundharam S."/>
            <person name="Bisht B."/>
            <person name="Srinivasan K."/>
        </authorList>
    </citation>
    <scope>NUCLEOTIDE SEQUENCE</scope>
    <source>
        <strain evidence="1">SAOS 153D</strain>
    </source>
</reference>
<keyword evidence="2" id="KW-0378">Hydrolase</keyword>
<dbReference type="GO" id="GO:0005829">
    <property type="term" value="C:cytosol"/>
    <property type="evidence" value="ECO:0007669"/>
    <property type="project" value="TreeGrafter"/>
</dbReference>
<evidence type="ECO:0000313" key="3">
    <source>
        <dbReference type="Proteomes" id="UP000217448"/>
    </source>
</evidence>
<dbReference type="GO" id="GO:0006598">
    <property type="term" value="P:polyamine catabolic process"/>
    <property type="evidence" value="ECO:0007669"/>
    <property type="project" value="TreeGrafter"/>
</dbReference>
<dbReference type="GO" id="GO:0033969">
    <property type="term" value="F:gamma-glutamyl-gamma-aminobutyrate hydrolase activity"/>
    <property type="evidence" value="ECO:0007669"/>
    <property type="project" value="TreeGrafter"/>
</dbReference>
<proteinExistence type="predicted"/>
<dbReference type="AlphaFoldDB" id="A0A2A3JYH2"/>
<dbReference type="PROSITE" id="PS51273">
    <property type="entry name" value="GATASE_TYPE_1"/>
    <property type="match status" value="1"/>
</dbReference>
<dbReference type="InterPro" id="IPR011697">
    <property type="entry name" value="Peptidase_C26"/>
</dbReference>
<reference evidence="2" key="1">
    <citation type="submission" date="2017-09" db="EMBL/GenBank/DDBJ databases">
        <title>Yangia sp. SAOS 153D whole genome sequencing.</title>
        <authorList>
            <person name="Verma A."/>
            <person name="Krishnamurthi S."/>
        </authorList>
    </citation>
    <scope>NUCLEOTIDE SEQUENCE [LARGE SCALE GENOMIC DNA]</scope>
    <source>
        <strain evidence="2">SAOS 153D</strain>
    </source>
</reference>
<evidence type="ECO:0000313" key="2">
    <source>
        <dbReference type="EMBL" id="PBD19887.1"/>
    </source>
</evidence>
<gene>
    <name evidence="1" type="ORF">CLG85_025965</name>
    <name evidence="2" type="ORF">CLG85_06900</name>
</gene>
<dbReference type="Proteomes" id="UP000217448">
    <property type="component" value="Unassembled WGS sequence"/>
</dbReference>
<dbReference type="OrthoDB" id="9813383at2"/>
<sequence>MGAGRDGGRGCGSASAALRRLARSPRVDHFDPHGLVVPGRAAASGGGAVRPLIGVTVSRRSGWRVFPFMAFAVWLAGGRALRWQTGHREVDLEAVHGVVIGGGDDIEPTLYGGELQLDVRLDPDRDALEQHVLRGAFERNLPILGICRGAQMLNVVLGGSLHGDAYAVHPSRRYRTVLPRKKVDVLQGTLLSHTARSACLRVNALHSQAVDRLGEGLRVAGRDDGGMVQAVERLTDPFALGVQWHPEYLVYRRAHRRLFRALVAAARARRDAICQLDAAEAEAALPGFLER</sequence>
<dbReference type="Gene3D" id="3.40.50.880">
    <property type="match status" value="1"/>
</dbReference>
<dbReference type="PANTHER" id="PTHR43235">
    <property type="entry name" value="GLUTAMINE AMIDOTRANSFERASE PB2B2.05-RELATED"/>
    <property type="match status" value="1"/>
</dbReference>
<organism evidence="2">
    <name type="scientific">Alloyangia mangrovi</name>
    <dbReference type="NCBI Taxonomy" id="1779329"/>
    <lineage>
        <taxon>Bacteria</taxon>
        <taxon>Pseudomonadati</taxon>
        <taxon>Pseudomonadota</taxon>
        <taxon>Alphaproteobacteria</taxon>
        <taxon>Rhodobacterales</taxon>
        <taxon>Roseobacteraceae</taxon>
        <taxon>Alloyangia</taxon>
    </lineage>
</organism>
<evidence type="ECO:0000313" key="1">
    <source>
        <dbReference type="EMBL" id="MCT4373556.1"/>
    </source>
</evidence>
<dbReference type="SUPFAM" id="SSF52317">
    <property type="entry name" value="Class I glutamine amidotransferase-like"/>
    <property type="match status" value="1"/>
</dbReference>
<dbReference type="InterPro" id="IPR029062">
    <property type="entry name" value="Class_I_gatase-like"/>
</dbReference>
<dbReference type="Pfam" id="PF07722">
    <property type="entry name" value="Peptidase_C26"/>
    <property type="match status" value="1"/>
</dbReference>
<reference evidence="3" key="2">
    <citation type="submission" date="2023-07" db="EMBL/GenBank/DDBJ databases">
        <title>Yangia mangrovi SAOS 153D genome.</title>
        <authorList>
            <person name="Verma A."/>
            <person name="Pal Y."/>
            <person name="Sundharam S."/>
            <person name="Bisht B."/>
            <person name="Srinivasan K."/>
        </authorList>
    </citation>
    <scope>NUCLEOTIDE SEQUENCE [LARGE SCALE GENOMIC DNA]</scope>
    <source>
        <strain evidence="3">SAOS 153D</strain>
    </source>
</reference>
<comment type="caution">
    <text evidence="2">The sequence shown here is derived from an EMBL/GenBank/DDBJ whole genome shotgun (WGS) entry which is preliminary data.</text>
</comment>
<dbReference type="PANTHER" id="PTHR43235:SF1">
    <property type="entry name" value="GLUTAMINE AMIDOTRANSFERASE PB2B2.05-RELATED"/>
    <property type="match status" value="1"/>
</dbReference>
<keyword evidence="3" id="KW-1185">Reference proteome</keyword>
<dbReference type="EMBL" id="NTHN01000088">
    <property type="protein sequence ID" value="PBD19887.1"/>
    <property type="molecule type" value="Genomic_DNA"/>
</dbReference>
<dbReference type="InterPro" id="IPR044668">
    <property type="entry name" value="PuuD-like"/>
</dbReference>